<name>A0A9Q8UR53_PASFU</name>
<reference evidence="2" key="2">
    <citation type="journal article" date="2022" name="Microb. Genom.">
        <title>A chromosome-scale genome assembly of the tomato pathogen Cladosporium fulvum reveals a compartmentalized genome architecture and the presence of a dispensable chromosome.</title>
        <authorList>
            <person name="Zaccaron A.Z."/>
            <person name="Chen L.H."/>
            <person name="Samaras A."/>
            <person name="Stergiopoulos I."/>
        </authorList>
    </citation>
    <scope>NUCLEOTIDE SEQUENCE</scope>
    <source>
        <strain evidence="2">Race5_Kim</strain>
    </source>
</reference>
<evidence type="ECO:0000313" key="2">
    <source>
        <dbReference type="EMBL" id="UJO19360.1"/>
    </source>
</evidence>
<dbReference type="EMBL" id="CP090168">
    <property type="protein sequence ID" value="UJO19360.1"/>
    <property type="molecule type" value="Genomic_DNA"/>
</dbReference>
<dbReference type="KEGG" id="ffu:CLAFUR5_07145"/>
<dbReference type="AlphaFoldDB" id="A0A9Q8UR53"/>
<keyword evidence="3" id="KW-1185">Reference proteome</keyword>
<dbReference type="GeneID" id="71987023"/>
<gene>
    <name evidence="2" type="ORF">CLAFUR5_07145</name>
</gene>
<dbReference type="RefSeq" id="XP_047763726.1">
    <property type="nucleotide sequence ID" value="XM_047906293.1"/>
</dbReference>
<keyword evidence="1" id="KW-0472">Membrane</keyword>
<sequence length="141" mass="16176">MATNHANINLITSGLGLFWTAASNTLLVYLVYHAYVNMHFFMDYLVRPVSSRKYVEYMDLTRTDDICFFLCSGALATFSISAMSVWYALIDVFWPMRFVFWLSVALFSAATTLGIVWDLGLLRWATKVVRACQQFVRNGEK</sequence>
<proteinExistence type="predicted"/>
<dbReference type="OMA" id="RTDDICF"/>
<keyword evidence="1" id="KW-0812">Transmembrane</keyword>
<feature type="transmembrane region" description="Helical" evidence="1">
    <location>
        <begin position="98"/>
        <end position="117"/>
    </location>
</feature>
<dbReference type="Proteomes" id="UP000756132">
    <property type="component" value="Chromosome 6"/>
</dbReference>
<evidence type="ECO:0000313" key="3">
    <source>
        <dbReference type="Proteomes" id="UP000756132"/>
    </source>
</evidence>
<keyword evidence="1" id="KW-1133">Transmembrane helix</keyword>
<dbReference type="OrthoDB" id="10315498at2759"/>
<evidence type="ECO:0000256" key="1">
    <source>
        <dbReference type="SAM" id="Phobius"/>
    </source>
</evidence>
<reference evidence="2" key="1">
    <citation type="submission" date="2021-12" db="EMBL/GenBank/DDBJ databases">
        <authorList>
            <person name="Zaccaron A."/>
            <person name="Stergiopoulos I."/>
        </authorList>
    </citation>
    <scope>NUCLEOTIDE SEQUENCE</scope>
    <source>
        <strain evidence="2">Race5_Kim</strain>
    </source>
</reference>
<protein>
    <submittedName>
        <fullName evidence="2">Uncharacterized protein</fullName>
    </submittedName>
</protein>
<accession>A0A9Q8UR53</accession>
<organism evidence="2 3">
    <name type="scientific">Passalora fulva</name>
    <name type="common">Tomato leaf mold</name>
    <name type="synonym">Cladosporium fulvum</name>
    <dbReference type="NCBI Taxonomy" id="5499"/>
    <lineage>
        <taxon>Eukaryota</taxon>
        <taxon>Fungi</taxon>
        <taxon>Dikarya</taxon>
        <taxon>Ascomycota</taxon>
        <taxon>Pezizomycotina</taxon>
        <taxon>Dothideomycetes</taxon>
        <taxon>Dothideomycetidae</taxon>
        <taxon>Mycosphaerellales</taxon>
        <taxon>Mycosphaerellaceae</taxon>
        <taxon>Fulvia</taxon>
    </lineage>
</organism>
<feature type="transmembrane region" description="Helical" evidence="1">
    <location>
        <begin position="66"/>
        <end position="86"/>
    </location>
</feature>